<dbReference type="EMBL" id="JAUUTY010000005">
    <property type="protein sequence ID" value="KAK1629050.1"/>
    <property type="molecule type" value="Genomic_DNA"/>
</dbReference>
<reference evidence="2" key="1">
    <citation type="submission" date="2023-07" db="EMBL/GenBank/DDBJ databases">
        <title>A chromosome-level genome assembly of Lolium multiflorum.</title>
        <authorList>
            <person name="Chen Y."/>
            <person name="Copetti D."/>
            <person name="Kolliker R."/>
            <person name="Studer B."/>
        </authorList>
    </citation>
    <scope>NUCLEOTIDE SEQUENCE</scope>
    <source>
        <strain evidence="2">02402/16</strain>
        <tissue evidence="2">Leaf</tissue>
    </source>
</reference>
<dbReference type="AlphaFoldDB" id="A0AAD8RQC1"/>
<protein>
    <submittedName>
        <fullName evidence="2">Uncharacterized protein</fullName>
    </submittedName>
</protein>
<keyword evidence="3" id="KW-1185">Reference proteome</keyword>
<feature type="region of interest" description="Disordered" evidence="1">
    <location>
        <begin position="236"/>
        <end position="317"/>
    </location>
</feature>
<dbReference type="Proteomes" id="UP001231189">
    <property type="component" value="Unassembled WGS sequence"/>
</dbReference>
<evidence type="ECO:0000313" key="3">
    <source>
        <dbReference type="Proteomes" id="UP001231189"/>
    </source>
</evidence>
<comment type="caution">
    <text evidence="2">The sequence shown here is derived from an EMBL/GenBank/DDBJ whole genome shotgun (WGS) entry which is preliminary data.</text>
</comment>
<proteinExistence type="predicted"/>
<feature type="compositionally biased region" description="Basic and acidic residues" evidence="1">
    <location>
        <begin position="281"/>
        <end position="304"/>
    </location>
</feature>
<organism evidence="2 3">
    <name type="scientific">Lolium multiflorum</name>
    <name type="common">Italian ryegrass</name>
    <name type="synonym">Lolium perenne subsp. multiflorum</name>
    <dbReference type="NCBI Taxonomy" id="4521"/>
    <lineage>
        <taxon>Eukaryota</taxon>
        <taxon>Viridiplantae</taxon>
        <taxon>Streptophyta</taxon>
        <taxon>Embryophyta</taxon>
        <taxon>Tracheophyta</taxon>
        <taxon>Spermatophyta</taxon>
        <taxon>Magnoliopsida</taxon>
        <taxon>Liliopsida</taxon>
        <taxon>Poales</taxon>
        <taxon>Poaceae</taxon>
        <taxon>BOP clade</taxon>
        <taxon>Pooideae</taxon>
        <taxon>Poodae</taxon>
        <taxon>Poeae</taxon>
        <taxon>Poeae Chloroplast Group 2 (Poeae type)</taxon>
        <taxon>Loliodinae</taxon>
        <taxon>Loliinae</taxon>
        <taxon>Lolium</taxon>
    </lineage>
</organism>
<dbReference type="PANTHER" id="PTHR34567">
    <property type="entry name" value="FK506-BINDING-LIKE PROTEIN"/>
    <property type="match status" value="1"/>
</dbReference>
<feature type="compositionally biased region" description="Polar residues" evidence="1">
    <location>
        <begin position="246"/>
        <end position="257"/>
    </location>
</feature>
<evidence type="ECO:0000256" key="1">
    <source>
        <dbReference type="SAM" id="MobiDB-lite"/>
    </source>
</evidence>
<dbReference type="PANTHER" id="PTHR34567:SF10">
    <property type="entry name" value="OS11G0140900 PROTEIN"/>
    <property type="match status" value="1"/>
</dbReference>
<feature type="region of interest" description="Disordered" evidence="1">
    <location>
        <begin position="1"/>
        <end position="26"/>
    </location>
</feature>
<evidence type="ECO:0000313" key="2">
    <source>
        <dbReference type="EMBL" id="KAK1629050.1"/>
    </source>
</evidence>
<name>A0AAD8RQC1_LOLMU</name>
<sequence>MGGRNRRWHARRYNGGSPNPRAPLPSYPGLPGYDHVDNQCPVPLWEREFCSYVGGISWPRFCENKYYSYIYKEIDQWDDSAAFENFQKAKSRFWSHYHGQPSDIPLPDPDLYIEKVDHRCEVDPELVADLEKVGLPFEADNESAIAANKKSQNQSGNWDIYVEKPAEVNKWEEDNSRSNTGWGVNPDPLNGWNKISSGWGDSLVQPSWGSSGNNHCAADNWNSSHGAYNNHSAANNWSSSHGAPNNAYQDPSSTYQDPRSAYGRKRNGGGYSQQRNSRSRHQAEDYQRGRWQDHRGRNGERFPFDNRPNGQRAERGF</sequence>
<feature type="compositionally biased region" description="Basic residues" evidence="1">
    <location>
        <begin position="1"/>
        <end position="12"/>
    </location>
</feature>
<accession>A0AAD8RQC1</accession>
<gene>
    <name evidence="2" type="ORF">QYE76_003365</name>
</gene>